<dbReference type="AlphaFoldDB" id="A0A970B7K7"/>
<feature type="chain" id="PRO_5037608897" description="SH3 domain-containing protein" evidence="1">
    <location>
        <begin position="19"/>
        <end position="114"/>
    </location>
</feature>
<comment type="caution">
    <text evidence="2">The sequence shown here is derived from an EMBL/GenBank/DDBJ whole genome shotgun (WGS) entry which is preliminary data.</text>
</comment>
<dbReference type="PROSITE" id="PS51257">
    <property type="entry name" value="PROKAR_LIPOPROTEIN"/>
    <property type="match status" value="1"/>
</dbReference>
<feature type="signal peptide" evidence="1">
    <location>
        <begin position="1"/>
        <end position="18"/>
    </location>
</feature>
<keyword evidence="1" id="KW-0732">Signal</keyword>
<dbReference type="Proteomes" id="UP000653472">
    <property type="component" value="Unassembled WGS sequence"/>
</dbReference>
<gene>
    <name evidence="2" type="ORF">G7Y82_03190</name>
</gene>
<evidence type="ECO:0008006" key="4">
    <source>
        <dbReference type="Google" id="ProtNLM"/>
    </source>
</evidence>
<dbReference type="EMBL" id="JAAVXB010000001">
    <property type="protein sequence ID" value="NKF21309.1"/>
    <property type="molecule type" value="Genomic_DNA"/>
</dbReference>
<dbReference type="RefSeq" id="WP_168146535.1">
    <property type="nucleotide sequence ID" value="NZ_JAAVXB010000001.1"/>
</dbReference>
<protein>
    <recommendedName>
        <fullName evidence="4">SH3 domain-containing protein</fullName>
    </recommendedName>
</protein>
<evidence type="ECO:0000313" key="3">
    <source>
        <dbReference type="Proteomes" id="UP000653472"/>
    </source>
</evidence>
<reference evidence="2" key="1">
    <citation type="submission" date="2020-03" db="EMBL/GenBank/DDBJ databases">
        <title>Solimonas marina sp. nov., isolated from deep seawater of the Pacific Ocean.</title>
        <authorList>
            <person name="Liu X."/>
            <person name="Lai Q."/>
            <person name="Sun F."/>
            <person name="Gai Y."/>
            <person name="Li G."/>
            <person name="Shao Z."/>
        </authorList>
    </citation>
    <scope>NUCLEOTIDE SEQUENCE</scope>
    <source>
        <strain evidence="2">C16B3</strain>
    </source>
</reference>
<evidence type="ECO:0000313" key="2">
    <source>
        <dbReference type="EMBL" id="NKF21309.1"/>
    </source>
</evidence>
<proteinExistence type="predicted"/>
<name>A0A970B7K7_9GAMM</name>
<sequence>MKGISIIGLAMGAGLTLAACSTPAPKPLEARNVSAPLQLPAGLASRYQPGETVALAAPTTLFLHPLVKGETAAKLPPGALVKLKSRVLNAEGPWWLIEGQNAAGWVSEKTLPTQ</sequence>
<organism evidence="2 3">
    <name type="scientific">Solimonas marina</name>
    <dbReference type="NCBI Taxonomy" id="2714601"/>
    <lineage>
        <taxon>Bacteria</taxon>
        <taxon>Pseudomonadati</taxon>
        <taxon>Pseudomonadota</taxon>
        <taxon>Gammaproteobacteria</taxon>
        <taxon>Nevskiales</taxon>
        <taxon>Nevskiaceae</taxon>
        <taxon>Solimonas</taxon>
    </lineage>
</organism>
<evidence type="ECO:0000256" key="1">
    <source>
        <dbReference type="SAM" id="SignalP"/>
    </source>
</evidence>
<accession>A0A970B7K7</accession>
<keyword evidence="3" id="KW-1185">Reference proteome</keyword>